<dbReference type="InterPro" id="IPR036236">
    <property type="entry name" value="Znf_C2H2_sf"/>
</dbReference>
<accession>A0A8B7CGN0</accession>
<organism evidence="9 10">
    <name type="scientific">Phoenix dactylifera</name>
    <name type="common">Date palm</name>
    <dbReference type="NCBI Taxonomy" id="42345"/>
    <lineage>
        <taxon>Eukaryota</taxon>
        <taxon>Viridiplantae</taxon>
        <taxon>Streptophyta</taxon>
        <taxon>Embryophyta</taxon>
        <taxon>Tracheophyta</taxon>
        <taxon>Spermatophyta</taxon>
        <taxon>Magnoliopsida</taxon>
        <taxon>Liliopsida</taxon>
        <taxon>Arecaceae</taxon>
        <taxon>Coryphoideae</taxon>
        <taxon>Phoeniceae</taxon>
        <taxon>Phoenix</taxon>
    </lineage>
</organism>
<evidence type="ECO:0000313" key="9">
    <source>
        <dbReference type="Proteomes" id="UP000228380"/>
    </source>
</evidence>
<dbReference type="OrthoDB" id="1933825at2759"/>
<evidence type="ECO:0000256" key="5">
    <source>
        <dbReference type="ARBA" id="ARBA00023242"/>
    </source>
</evidence>
<keyword evidence="5" id="KW-0539">Nucleus</keyword>
<dbReference type="PANTHER" id="PTHR47287:SF15">
    <property type="entry name" value="ZINC FINGER PROTEIN 3-LIKE"/>
    <property type="match status" value="1"/>
</dbReference>
<protein>
    <submittedName>
        <fullName evidence="10">Zinc finger protein 3-like</fullName>
    </submittedName>
</protein>
<dbReference type="FunFam" id="3.30.160.60:FF:001366">
    <property type="entry name" value="Zinc finger protein 2"/>
    <property type="match status" value="1"/>
</dbReference>
<dbReference type="KEGG" id="pda:103713538"/>
<keyword evidence="2" id="KW-0479">Metal-binding</keyword>
<dbReference type="SUPFAM" id="SSF57667">
    <property type="entry name" value="beta-beta-alpha zinc fingers"/>
    <property type="match status" value="1"/>
</dbReference>
<dbReference type="Proteomes" id="UP000228380">
    <property type="component" value="Unplaced"/>
</dbReference>
<evidence type="ECO:0000256" key="6">
    <source>
        <dbReference type="PROSITE-ProRule" id="PRU00042"/>
    </source>
</evidence>
<evidence type="ECO:0000259" key="8">
    <source>
        <dbReference type="PROSITE" id="PS50157"/>
    </source>
</evidence>
<dbReference type="InterPro" id="IPR044246">
    <property type="entry name" value="ZFP3-like"/>
</dbReference>
<dbReference type="GO" id="GO:0009788">
    <property type="term" value="P:negative regulation of abscisic acid-activated signaling pathway"/>
    <property type="evidence" value="ECO:0007669"/>
    <property type="project" value="InterPro"/>
</dbReference>
<dbReference type="PROSITE" id="PS00028">
    <property type="entry name" value="ZINC_FINGER_C2H2_1"/>
    <property type="match status" value="1"/>
</dbReference>
<dbReference type="GeneID" id="103713538"/>
<keyword evidence="9" id="KW-1185">Reference proteome</keyword>
<reference evidence="10" key="1">
    <citation type="submission" date="2025-08" db="UniProtKB">
        <authorList>
            <consortium name="RefSeq"/>
        </authorList>
    </citation>
    <scope>IDENTIFICATION</scope>
    <source>
        <tissue evidence="10">Young leaves</tissue>
    </source>
</reference>
<keyword evidence="4" id="KW-0862">Zinc</keyword>
<evidence type="ECO:0000256" key="7">
    <source>
        <dbReference type="SAM" id="MobiDB-lite"/>
    </source>
</evidence>
<evidence type="ECO:0000256" key="4">
    <source>
        <dbReference type="ARBA" id="ARBA00022833"/>
    </source>
</evidence>
<evidence type="ECO:0000256" key="1">
    <source>
        <dbReference type="ARBA" id="ARBA00004123"/>
    </source>
</evidence>
<dbReference type="GO" id="GO:0008270">
    <property type="term" value="F:zinc ion binding"/>
    <property type="evidence" value="ECO:0007669"/>
    <property type="project" value="UniProtKB-KW"/>
</dbReference>
<feature type="domain" description="C2H2-type" evidence="8">
    <location>
        <begin position="115"/>
        <end position="142"/>
    </location>
</feature>
<dbReference type="AlphaFoldDB" id="A0A8B7CGN0"/>
<dbReference type="RefSeq" id="XP_008798728.3">
    <property type="nucleotide sequence ID" value="XM_008800506.3"/>
</dbReference>
<gene>
    <name evidence="10" type="primary">LOC103713538</name>
</gene>
<evidence type="ECO:0000256" key="2">
    <source>
        <dbReference type="ARBA" id="ARBA00022723"/>
    </source>
</evidence>
<proteinExistence type="predicted"/>
<feature type="region of interest" description="Disordered" evidence="7">
    <location>
        <begin position="272"/>
        <end position="297"/>
    </location>
</feature>
<dbReference type="Gene3D" id="3.30.160.60">
    <property type="entry name" value="Classic Zinc Finger"/>
    <property type="match status" value="1"/>
</dbReference>
<evidence type="ECO:0000256" key="3">
    <source>
        <dbReference type="ARBA" id="ARBA00022771"/>
    </source>
</evidence>
<dbReference type="GO" id="GO:0005634">
    <property type="term" value="C:nucleus"/>
    <property type="evidence" value="ECO:0007669"/>
    <property type="project" value="UniProtKB-SubCell"/>
</dbReference>
<feature type="compositionally biased region" description="Gly residues" evidence="7">
    <location>
        <begin position="272"/>
        <end position="292"/>
    </location>
</feature>
<dbReference type="InterPro" id="IPR013087">
    <property type="entry name" value="Znf_C2H2_type"/>
</dbReference>
<name>A0A8B7CGN0_PHODC</name>
<dbReference type="PANTHER" id="PTHR47287">
    <property type="entry name" value="C2H2 AND C2HC ZINC FINGERS SUPERFAMILY PROTEIN"/>
    <property type="match status" value="1"/>
</dbReference>
<comment type="subcellular location">
    <subcellularLocation>
        <location evidence="1">Nucleus</location>
    </subcellularLocation>
</comment>
<feature type="compositionally biased region" description="Basic and acidic residues" evidence="7">
    <location>
        <begin position="33"/>
        <end position="46"/>
    </location>
</feature>
<keyword evidence="3 6" id="KW-0863">Zinc-finger</keyword>
<feature type="region of interest" description="Disordered" evidence="7">
    <location>
        <begin position="1"/>
        <end position="46"/>
    </location>
</feature>
<dbReference type="PROSITE" id="PS50157">
    <property type="entry name" value="ZINC_FINGER_C2H2_2"/>
    <property type="match status" value="1"/>
</dbReference>
<sequence length="311" mass="32736">MPSLPLLYRQGRDLRRPNASTIAASRRSMSGHRSMEEEKGREERKVAPLLEVKEGGEPKEVILVDLELAEKDGGDGSTSEPPVLELNLIGSFGSVEADQPAVTVESSPESEPRVFSCNYCQRKFYSSQALGGHQNAHKRERTLAKRGAAHRHGGFVGDHAAGVGGAPYHFPPSMASLPLHGSYPGRPLGIQMHSMVHKPYIGTTTASMAAAGLLYGRHGGWSRPPPFVNRQPAIGRLLAEELYGATRAPVARFDESAGAAVGGFRWNNGGGGSGGGGDAGGAVGGDAGGAGGSHLHVRQEELPKLDLSLKL</sequence>
<evidence type="ECO:0000313" key="10">
    <source>
        <dbReference type="RefSeq" id="XP_008798728.3"/>
    </source>
</evidence>